<proteinExistence type="predicted"/>
<protein>
    <submittedName>
        <fullName evidence="1">Uncharacterized protein</fullName>
    </submittedName>
</protein>
<organism evidence="1">
    <name type="scientific">marine metagenome</name>
    <dbReference type="NCBI Taxonomy" id="408172"/>
    <lineage>
        <taxon>unclassified sequences</taxon>
        <taxon>metagenomes</taxon>
        <taxon>ecological metagenomes</taxon>
    </lineage>
</organism>
<dbReference type="AlphaFoldDB" id="A0A381SNL3"/>
<evidence type="ECO:0000313" key="1">
    <source>
        <dbReference type="EMBL" id="SVA03967.1"/>
    </source>
</evidence>
<reference evidence="1" key="1">
    <citation type="submission" date="2018-05" db="EMBL/GenBank/DDBJ databases">
        <authorList>
            <person name="Lanie J.A."/>
            <person name="Ng W.-L."/>
            <person name="Kazmierczak K.M."/>
            <person name="Andrzejewski T.M."/>
            <person name="Davidsen T.M."/>
            <person name="Wayne K.J."/>
            <person name="Tettelin H."/>
            <person name="Glass J.I."/>
            <person name="Rusch D."/>
            <person name="Podicherti R."/>
            <person name="Tsui H.-C.T."/>
            <person name="Winkler M.E."/>
        </authorList>
    </citation>
    <scope>NUCLEOTIDE SEQUENCE</scope>
</reference>
<accession>A0A381SNL3</accession>
<sequence>MKRPVAYTLVGAVAVFLMSHSDLYAQNPLEPDLDETGGAEREWGIGFSFGIL</sequence>
<dbReference type="EMBL" id="UINC01003172">
    <property type="protein sequence ID" value="SVA03967.1"/>
    <property type="molecule type" value="Genomic_DNA"/>
</dbReference>
<name>A0A381SNL3_9ZZZZ</name>
<gene>
    <name evidence="1" type="ORF">METZ01_LOCUS56821</name>
</gene>